<proteinExistence type="predicted"/>
<dbReference type="Proteomes" id="UP001275932">
    <property type="component" value="Unassembled WGS sequence"/>
</dbReference>
<name>A0ABU4WE59_9BACT</name>
<dbReference type="PANTHER" id="PTHR30217">
    <property type="entry name" value="PEPTIDASE U32 FAMILY"/>
    <property type="match status" value="1"/>
</dbReference>
<sequence>MRDRRIIELLSPAKNAECAIAAIKAGADAVYMGASSFGARSLAGNSFDAIKKSADFAHLFGARVYITLNTILFDGEVEKARETAFKAYESGADALIIQDMGLMNGELPPIELHASTQCNIRTPEKAKFLEDAGFDTLVLARELSLKEIENIAKSVKARIECFVHGALCVSYSGQCYLSHAIGGRSGNRGECAQPCRMPYLLEDFNGKIVSKDAHFLSLKDMNRSKSVGEMLKAGASSFKIEGRLKDLDYVKNITAYYRRILDAEIEKNGLCRASFGRSRFPFEPNPSKTFNRGFCEYFLKDTSEKCASFDTPKSKGEFIGKVENTIKGGFETNSKELQNGDGILIKNPDGRIFGTLVNFSKNGKIKCASNCPACRGAEIWRNKSVAFEAQISGECSRKIGINAEFSETPSEYKISFSHPPTNSYSEVKINKGETEPAQNFDAASERISASLQKSGGTNFEVISLKFSAKSAPFLKASEINEFRRTLLKALEEKIASLHELKRKVKRIPPKFSAIKKEFFDADYRANVSNKKAEDFYKKCGVKIEEPALECNAADISEKELMRTKHCILRELGMCKKEGKFPKSLVEPLILKSGEASLKIRFNCGDCGMSIFNAHFKSSEAR</sequence>
<protein>
    <submittedName>
        <fullName evidence="2">U32 family peptidase</fullName>
    </submittedName>
</protein>
<comment type="caution">
    <text evidence="2">The sequence shown here is derived from an EMBL/GenBank/DDBJ whole genome shotgun (WGS) entry which is preliminary data.</text>
</comment>
<reference evidence="2 3" key="1">
    <citation type="submission" date="2022-03" db="EMBL/GenBank/DDBJ databases">
        <title>Novel taxa within the pig intestine.</title>
        <authorList>
            <person name="Wylensek D."/>
            <person name="Bishof K."/>
            <person name="Afrizal A."/>
            <person name="Clavel T."/>
        </authorList>
    </citation>
    <scope>NUCLEOTIDE SEQUENCE [LARGE SCALE GENOMIC DNA]</scope>
    <source>
        <strain evidence="2 3">CLA-KB-P66</strain>
    </source>
</reference>
<evidence type="ECO:0000259" key="1">
    <source>
        <dbReference type="Pfam" id="PF12392"/>
    </source>
</evidence>
<dbReference type="InterPro" id="IPR051454">
    <property type="entry name" value="RNA/ubiquinone_mod_enzymes"/>
</dbReference>
<feature type="domain" description="Peptidase U32 collagenase" evidence="1">
    <location>
        <begin position="379"/>
        <end position="494"/>
    </location>
</feature>
<gene>
    <name evidence="2" type="ORF">MOX91_01395</name>
</gene>
<dbReference type="PANTHER" id="PTHR30217:SF10">
    <property type="entry name" value="23S RRNA 5-HYDROXYCYTIDINE C2501 SYNTHASE"/>
    <property type="match status" value="1"/>
</dbReference>
<dbReference type="RefSeq" id="WP_370396288.1">
    <property type="nucleotide sequence ID" value="NZ_JALBUT010000001.1"/>
</dbReference>
<keyword evidence="3" id="KW-1185">Reference proteome</keyword>
<accession>A0ABU4WE59</accession>
<evidence type="ECO:0000313" key="3">
    <source>
        <dbReference type="Proteomes" id="UP001275932"/>
    </source>
</evidence>
<evidence type="ECO:0000313" key="2">
    <source>
        <dbReference type="EMBL" id="MDX8414842.1"/>
    </source>
</evidence>
<dbReference type="InterPro" id="IPR020988">
    <property type="entry name" value="Pept_U32_collagenase"/>
</dbReference>
<dbReference type="InterPro" id="IPR001539">
    <property type="entry name" value="Peptidase_U32"/>
</dbReference>
<organism evidence="2 3">
    <name type="scientific">Intestinicryptomonas porci</name>
    <dbReference type="NCBI Taxonomy" id="2926320"/>
    <lineage>
        <taxon>Bacteria</taxon>
        <taxon>Pseudomonadati</taxon>
        <taxon>Verrucomicrobiota</taxon>
        <taxon>Opitutia</taxon>
        <taxon>Opitutales</taxon>
        <taxon>Intestinicryptomonaceae</taxon>
        <taxon>Intestinicryptomonas</taxon>
    </lineage>
</organism>
<dbReference type="PROSITE" id="PS01276">
    <property type="entry name" value="PEPTIDASE_U32"/>
    <property type="match status" value="1"/>
</dbReference>
<dbReference type="Pfam" id="PF12392">
    <property type="entry name" value="DUF3656"/>
    <property type="match status" value="1"/>
</dbReference>
<dbReference type="EMBL" id="JALBUT010000001">
    <property type="protein sequence ID" value="MDX8414842.1"/>
    <property type="molecule type" value="Genomic_DNA"/>
</dbReference>
<dbReference type="Pfam" id="PF01136">
    <property type="entry name" value="Peptidase_U32"/>
    <property type="match status" value="1"/>
</dbReference>